<feature type="domain" description="EamA" evidence="7">
    <location>
        <begin position="159"/>
        <end position="289"/>
    </location>
</feature>
<evidence type="ECO:0000259" key="7">
    <source>
        <dbReference type="Pfam" id="PF00892"/>
    </source>
</evidence>
<keyword evidence="3 6" id="KW-0812">Transmembrane</keyword>
<feature type="transmembrane region" description="Helical" evidence="6">
    <location>
        <begin position="78"/>
        <end position="98"/>
    </location>
</feature>
<gene>
    <name evidence="8" type="ORF">GWI72_04585</name>
</gene>
<keyword evidence="9" id="KW-1185">Reference proteome</keyword>
<dbReference type="Pfam" id="PF00892">
    <property type="entry name" value="EamA"/>
    <property type="match status" value="2"/>
</dbReference>
<evidence type="ECO:0000256" key="6">
    <source>
        <dbReference type="SAM" id="Phobius"/>
    </source>
</evidence>
<dbReference type="Proteomes" id="UP000586722">
    <property type="component" value="Unassembled WGS sequence"/>
</dbReference>
<evidence type="ECO:0000256" key="1">
    <source>
        <dbReference type="ARBA" id="ARBA00004141"/>
    </source>
</evidence>
<accession>A0A7X5F0K0</accession>
<evidence type="ECO:0000256" key="5">
    <source>
        <dbReference type="ARBA" id="ARBA00023136"/>
    </source>
</evidence>
<evidence type="ECO:0000256" key="4">
    <source>
        <dbReference type="ARBA" id="ARBA00022989"/>
    </source>
</evidence>
<feature type="transmembrane region" description="Helical" evidence="6">
    <location>
        <begin position="44"/>
        <end position="66"/>
    </location>
</feature>
<dbReference type="PANTHER" id="PTHR22911:SF6">
    <property type="entry name" value="SOLUTE CARRIER FAMILY 35 MEMBER G1"/>
    <property type="match status" value="1"/>
</dbReference>
<feature type="domain" description="EamA" evidence="7">
    <location>
        <begin position="17"/>
        <end position="149"/>
    </location>
</feature>
<feature type="transmembrane region" description="Helical" evidence="6">
    <location>
        <begin position="218"/>
        <end position="240"/>
    </location>
</feature>
<feature type="transmembrane region" description="Helical" evidence="6">
    <location>
        <begin position="158"/>
        <end position="177"/>
    </location>
</feature>
<feature type="transmembrane region" description="Helical" evidence="6">
    <location>
        <begin position="189"/>
        <end position="212"/>
    </location>
</feature>
<evidence type="ECO:0000313" key="8">
    <source>
        <dbReference type="EMBL" id="NBN77541.1"/>
    </source>
</evidence>
<feature type="transmembrane region" description="Helical" evidence="6">
    <location>
        <begin position="104"/>
        <end position="126"/>
    </location>
</feature>
<feature type="transmembrane region" description="Helical" evidence="6">
    <location>
        <begin position="15"/>
        <end position="38"/>
    </location>
</feature>
<dbReference type="EMBL" id="JAABLQ010000001">
    <property type="protein sequence ID" value="NBN77541.1"/>
    <property type="molecule type" value="Genomic_DNA"/>
</dbReference>
<feature type="transmembrane region" description="Helical" evidence="6">
    <location>
        <begin position="252"/>
        <end position="268"/>
    </location>
</feature>
<comment type="subcellular location">
    <subcellularLocation>
        <location evidence="1">Membrane</location>
        <topology evidence="1">Multi-pass membrane protein</topology>
    </subcellularLocation>
</comment>
<protein>
    <submittedName>
        <fullName evidence="8">EamA family transporter</fullName>
    </submittedName>
</protein>
<evidence type="ECO:0000313" key="9">
    <source>
        <dbReference type="Proteomes" id="UP000586722"/>
    </source>
</evidence>
<dbReference type="PANTHER" id="PTHR22911">
    <property type="entry name" value="ACYL-MALONYL CONDENSING ENZYME-RELATED"/>
    <property type="match status" value="1"/>
</dbReference>
<reference evidence="9" key="1">
    <citation type="submission" date="2020-01" db="EMBL/GenBank/DDBJ databases">
        <authorList>
            <person name="Fang Y."/>
            <person name="Sun R."/>
            <person name="Nie L."/>
            <person name="He J."/>
            <person name="Hao L."/>
            <person name="Wang L."/>
            <person name="Su S."/>
            <person name="Lv E."/>
            <person name="Zhang Z."/>
            <person name="Xie R."/>
            <person name="Liu H."/>
        </authorList>
    </citation>
    <scope>NUCLEOTIDE SEQUENCE [LARGE SCALE GENOMIC DNA]</scope>
    <source>
        <strain evidence="9">XCT-53</strain>
    </source>
</reference>
<dbReference type="GO" id="GO:0016020">
    <property type="term" value="C:membrane"/>
    <property type="evidence" value="ECO:0007669"/>
    <property type="project" value="UniProtKB-SubCell"/>
</dbReference>
<dbReference type="AlphaFoldDB" id="A0A7X5F0K0"/>
<evidence type="ECO:0000256" key="3">
    <source>
        <dbReference type="ARBA" id="ARBA00022692"/>
    </source>
</evidence>
<organism evidence="8 9">
    <name type="scientific">Pannonibacter tanglangensis</name>
    <dbReference type="NCBI Taxonomy" id="2750084"/>
    <lineage>
        <taxon>Bacteria</taxon>
        <taxon>Pseudomonadati</taxon>
        <taxon>Pseudomonadota</taxon>
        <taxon>Alphaproteobacteria</taxon>
        <taxon>Hyphomicrobiales</taxon>
        <taxon>Stappiaceae</taxon>
        <taxon>Pannonibacter</taxon>
    </lineage>
</organism>
<comment type="caution">
    <text evidence="8">The sequence shown here is derived from an EMBL/GenBank/DDBJ whole genome shotgun (WGS) entry which is preliminary data.</text>
</comment>
<name>A0A7X5F0K0_9HYPH</name>
<feature type="transmembrane region" description="Helical" evidence="6">
    <location>
        <begin position="133"/>
        <end position="152"/>
    </location>
</feature>
<keyword evidence="4 6" id="KW-1133">Transmembrane helix</keyword>
<proteinExistence type="inferred from homology"/>
<feature type="transmembrane region" description="Helical" evidence="6">
    <location>
        <begin position="274"/>
        <end position="290"/>
    </location>
</feature>
<keyword evidence="5 6" id="KW-0472">Membrane</keyword>
<dbReference type="InterPro" id="IPR000620">
    <property type="entry name" value="EamA_dom"/>
</dbReference>
<dbReference type="InterPro" id="IPR037185">
    <property type="entry name" value="EmrE-like"/>
</dbReference>
<dbReference type="SUPFAM" id="SSF103481">
    <property type="entry name" value="Multidrug resistance efflux transporter EmrE"/>
    <property type="match status" value="2"/>
</dbReference>
<comment type="similarity">
    <text evidence="2">Belongs to the drug/metabolite transporter (DMT) superfamily. 10 TMS drug/metabolite exporter (DME) (TC 2.A.7.3) family.</text>
</comment>
<evidence type="ECO:0000256" key="2">
    <source>
        <dbReference type="ARBA" id="ARBA00009853"/>
    </source>
</evidence>
<sequence>MARAVQTSSFPSKPLIAAACMIGAGASFALVNVCLQAATMQLGLPAASAAFWQYLVALLFALPWILRRGRAALVTRQPKLHALRILLAVGGVQAWVFGLAHVPIWQAIALVMTSPFFVILGARIFLKEQVGPLRWLATLLGFAGGMVILAPWSERFELAALLPVLAAALWGGASLVTKRLTGVESADTVTLYLLLLLTPVNGALALIDGAVVPTGLSLYLALGAGLFTVAANYLLTLAYARADAAFVQPFDHLKLPLNILTGWLAFGFIPDGYLWPGAALILAGSFLVLMEDHLARRQMAVG</sequence>